<feature type="domain" description="SMODS and SLOG-associating 2TM effector" evidence="1">
    <location>
        <begin position="171"/>
        <end position="297"/>
    </location>
</feature>
<dbReference type="RefSeq" id="WP_110666629.1">
    <property type="nucleotide sequence ID" value="NZ_PYBW01000022.1"/>
</dbReference>
<sequence>MAGGGEPTDPVSEQRLLPELFRLADGASLLGQRRAVSLVRWELALLTGAAALAALGPAACSWAAAAGYLAAAVLAALLTRQQPQGLWYEGRAAAESVKTLAWKYAVRADQGRRPPTGPPDAERLYHRQLADLLRAFRDSPVLPADPGQHTVVTEAMRELRAQPLAVRREVYLRERVEAQRAWYRDKAAHCDRAGRLTDWLGVLLPGLALPGAVLRALGLLGLEPLGALSALAASVIAWSQLRQYRPLAAAYRLAAEELALVREQLAGLDPAAKGSEELWARLARDAEDAVSREHTTWQARREVRDPGD</sequence>
<evidence type="ECO:0000313" key="4">
    <source>
        <dbReference type="Proteomes" id="UP000248039"/>
    </source>
</evidence>
<dbReference type="Pfam" id="PF18184">
    <property type="entry name" value="SLATT_3"/>
    <property type="match status" value="1"/>
</dbReference>
<reference evidence="3 4" key="1">
    <citation type="submission" date="2018-03" db="EMBL/GenBank/DDBJ databases">
        <title>Bioinformatic expansion and discovery of thiopeptide antibiotics.</title>
        <authorList>
            <person name="Schwalen C.J."/>
            <person name="Hudson G.A."/>
            <person name="Mitchell D.A."/>
        </authorList>
    </citation>
    <scope>NUCLEOTIDE SEQUENCE [LARGE SCALE GENOMIC DNA]</scope>
    <source>
        <strain evidence="3 4">ATCC 21389</strain>
    </source>
</reference>
<dbReference type="NCBIfam" id="NF033610">
    <property type="entry name" value="SLATT_3"/>
    <property type="match status" value="1"/>
</dbReference>
<dbReference type="InterPro" id="IPR041116">
    <property type="entry name" value="SLATT_3"/>
</dbReference>
<dbReference type="NCBIfam" id="NF033634">
    <property type="entry name" value="SLATT_1"/>
    <property type="match status" value="1"/>
</dbReference>
<protein>
    <submittedName>
        <fullName evidence="3">DUF4231 domain-containing protein</fullName>
    </submittedName>
</protein>
<dbReference type="OrthoDB" id="9806639at2"/>
<dbReference type="InterPro" id="IPR040884">
    <property type="entry name" value="SLATT_1"/>
</dbReference>
<dbReference type="EMBL" id="PYBW01000022">
    <property type="protein sequence ID" value="PYC85368.1"/>
    <property type="molecule type" value="Genomic_DNA"/>
</dbReference>
<feature type="domain" description="SMODS and SLOG-associating 2TM effector" evidence="2">
    <location>
        <begin position="18"/>
        <end position="168"/>
    </location>
</feature>
<accession>A0A2V4PM54</accession>
<dbReference type="Pfam" id="PF18181">
    <property type="entry name" value="SLATT_1"/>
    <property type="match status" value="1"/>
</dbReference>
<evidence type="ECO:0000259" key="1">
    <source>
        <dbReference type="Pfam" id="PF18181"/>
    </source>
</evidence>
<evidence type="ECO:0000259" key="2">
    <source>
        <dbReference type="Pfam" id="PF18184"/>
    </source>
</evidence>
<evidence type="ECO:0000313" key="3">
    <source>
        <dbReference type="EMBL" id="PYC85368.1"/>
    </source>
</evidence>
<comment type="caution">
    <text evidence="3">The sequence shown here is derived from an EMBL/GenBank/DDBJ whole genome shotgun (WGS) entry which is preliminary data.</text>
</comment>
<dbReference type="Proteomes" id="UP000248039">
    <property type="component" value="Unassembled WGS sequence"/>
</dbReference>
<dbReference type="AlphaFoldDB" id="A0A2V4PM54"/>
<organism evidence="3 4">
    <name type="scientific">Streptomyces tateyamensis</name>
    <dbReference type="NCBI Taxonomy" id="565073"/>
    <lineage>
        <taxon>Bacteria</taxon>
        <taxon>Bacillati</taxon>
        <taxon>Actinomycetota</taxon>
        <taxon>Actinomycetes</taxon>
        <taxon>Kitasatosporales</taxon>
        <taxon>Streptomycetaceae</taxon>
        <taxon>Streptomyces</taxon>
    </lineage>
</organism>
<proteinExistence type="predicted"/>
<name>A0A2V4PM54_9ACTN</name>
<gene>
    <name evidence="3" type="ORF">C7C46_06370</name>
</gene>
<keyword evidence="4" id="KW-1185">Reference proteome</keyword>